<evidence type="ECO:0000313" key="3">
    <source>
        <dbReference type="Proteomes" id="UP000717696"/>
    </source>
</evidence>
<evidence type="ECO:0000256" key="1">
    <source>
        <dbReference type="SAM" id="Coils"/>
    </source>
</evidence>
<evidence type="ECO:0000313" key="2">
    <source>
        <dbReference type="EMBL" id="KAH7133242.1"/>
    </source>
</evidence>
<feature type="coiled-coil region" evidence="1">
    <location>
        <begin position="62"/>
        <end position="96"/>
    </location>
</feature>
<protein>
    <recommendedName>
        <fullName evidence="4">Pentatricopeptide repeat domain-containing protein</fullName>
    </recommendedName>
</protein>
<comment type="caution">
    <text evidence="2">The sequence shown here is derived from an EMBL/GenBank/DDBJ whole genome shotgun (WGS) entry which is preliminary data.</text>
</comment>
<name>A0A9P9E9W5_9HYPO</name>
<sequence length="745" mass="83635">MQSLWSRAGQAHRGGCRVCDSAIGALGRRVTTAATRPRKPTFAEVFTACYSTMFASAAVVDAIRKEDRRQDLDRQLEDARRELAEAQMIRALETKRISANLDVDEPGLTDYQMEELWASLKDIYTSRPFMKDVLKPIAPSVSELLARLHEEHYHKPSVALMRSLRQTNYTRIELAIKSEETDPSIKPRSPITKTQLHQDSRAIVGLVNRLYTRVRCKTSSHESSSLDEAKQLADRFTQRFTYPSMDTQRAERSRVLLNQLLRDIINSGLEIKEVVGRVCYNILVAPHPPDIHTFNTLIVAFDKSQNYKLAEDVAHSFFFKRRISPTPSTFVALANHYRDSNEGWKFLRTIACITGLDTLTGCKLGRRPVEEVEKLLAGKDWWIGKGMTRTGDWVYKNFPLDRPLLEALIKGLLHFSLFEQAATLFVSCMNANVLLDRRILKQLLDECILALDWSAAVRLVRGFTNCQDSISLVTGTDRNEDAYLVNRLRVLVDICGLTAFGAAVSESALSNLNISSTRFGQFLEALAGVDGTSEIDMNNSNSTAALPESATKLLQFESISRELELVQRAIQGIETKLLYSDFPLEFRISMALHIVESTTQTSLQLNEECGELFSQMIPLRGMAKQSRECTMWHKMTRQIDRAKTLTIDCYRCHVLLPLSALAPAYARHATPLLFDGDGRGPLMTVSAEDGHGSDDGYFVGWASGPLGKGPIDEWAVCGESRETAAGLELIEHEDEQNRERYMGPG</sequence>
<dbReference type="OrthoDB" id="185373at2759"/>
<dbReference type="AlphaFoldDB" id="A0A9P9E9W5"/>
<proteinExistence type="predicted"/>
<keyword evidence="1" id="KW-0175">Coiled coil</keyword>
<dbReference type="EMBL" id="JAGMUU010000018">
    <property type="protein sequence ID" value="KAH7133242.1"/>
    <property type="molecule type" value="Genomic_DNA"/>
</dbReference>
<dbReference type="Proteomes" id="UP000717696">
    <property type="component" value="Unassembled WGS sequence"/>
</dbReference>
<reference evidence="2" key="1">
    <citation type="journal article" date="2021" name="Nat. Commun.">
        <title>Genetic determinants of endophytism in the Arabidopsis root mycobiome.</title>
        <authorList>
            <person name="Mesny F."/>
            <person name="Miyauchi S."/>
            <person name="Thiergart T."/>
            <person name="Pickel B."/>
            <person name="Atanasova L."/>
            <person name="Karlsson M."/>
            <person name="Huettel B."/>
            <person name="Barry K.W."/>
            <person name="Haridas S."/>
            <person name="Chen C."/>
            <person name="Bauer D."/>
            <person name="Andreopoulos W."/>
            <person name="Pangilinan J."/>
            <person name="LaButti K."/>
            <person name="Riley R."/>
            <person name="Lipzen A."/>
            <person name="Clum A."/>
            <person name="Drula E."/>
            <person name="Henrissat B."/>
            <person name="Kohler A."/>
            <person name="Grigoriev I.V."/>
            <person name="Martin F.M."/>
            <person name="Hacquard S."/>
        </authorList>
    </citation>
    <scope>NUCLEOTIDE SEQUENCE</scope>
    <source>
        <strain evidence="2">MPI-CAGE-AT-0021</strain>
    </source>
</reference>
<evidence type="ECO:0008006" key="4">
    <source>
        <dbReference type="Google" id="ProtNLM"/>
    </source>
</evidence>
<accession>A0A9P9E9W5</accession>
<gene>
    <name evidence="2" type="ORF">B0J13DRAFT_597790</name>
</gene>
<organism evidence="2 3">
    <name type="scientific">Dactylonectria estremocensis</name>
    <dbReference type="NCBI Taxonomy" id="1079267"/>
    <lineage>
        <taxon>Eukaryota</taxon>
        <taxon>Fungi</taxon>
        <taxon>Dikarya</taxon>
        <taxon>Ascomycota</taxon>
        <taxon>Pezizomycotina</taxon>
        <taxon>Sordariomycetes</taxon>
        <taxon>Hypocreomycetidae</taxon>
        <taxon>Hypocreales</taxon>
        <taxon>Nectriaceae</taxon>
        <taxon>Dactylonectria</taxon>
    </lineage>
</organism>
<keyword evidence="3" id="KW-1185">Reference proteome</keyword>